<dbReference type="EMBL" id="LVVM01004001">
    <property type="protein sequence ID" value="OJA13868.1"/>
    <property type="molecule type" value="Genomic_DNA"/>
</dbReference>
<protein>
    <submittedName>
        <fullName evidence="1">Uncharacterized protein</fullName>
    </submittedName>
</protein>
<dbReference type="AlphaFoldDB" id="A0A1J8QQ49"/>
<accession>A0A1J8QQ49</accession>
<evidence type="ECO:0000313" key="1">
    <source>
        <dbReference type="EMBL" id="OJA13868.1"/>
    </source>
</evidence>
<feature type="non-terminal residue" evidence="1">
    <location>
        <position position="1"/>
    </location>
</feature>
<evidence type="ECO:0000313" key="2">
    <source>
        <dbReference type="Proteomes" id="UP000183567"/>
    </source>
</evidence>
<keyword evidence="2" id="KW-1185">Reference proteome</keyword>
<comment type="caution">
    <text evidence="1">The sequence shown here is derived from an EMBL/GenBank/DDBJ whole genome shotgun (WGS) entry which is preliminary data.</text>
</comment>
<name>A0A1J8QQ49_9AGAM</name>
<proteinExistence type="predicted"/>
<sequence length="51" mass="5512">EDVNLAGALNAEVVAGYTHFNVPSSHPCLAPIDSDNQLKVFLAKSWWVSTV</sequence>
<dbReference type="Proteomes" id="UP000183567">
    <property type="component" value="Unassembled WGS sequence"/>
</dbReference>
<gene>
    <name evidence="1" type="ORF">AZE42_08210</name>
</gene>
<reference evidence="1 2" key="1">
    <citation type="submission" date="2016-03" db="EMBL/GenBank/DDBJ databases">
        <title>Comparative genomics of the ectomycorrhizal sister species Rhizopogon vinicolor and Rhizopogon vesiculosus (Basidiomycota: Boletales) reveals a divergence of the mating type B locus.</title>
        <authorList>
            <person name="Mujic A.B."/>
            <person name="Kuo A."/>
            <person name="Tritt A."/>
            <person name="Lipzen A."/>
            <person name="Chen C."/>
            <person name="Johnson J."/>
            <person name="Sharma A."/>
            <person name="Barry K."/>
            <person name="Grigoriev I.V."/>
            <person name="Spatafora J.W."/>
        </authorList>
    </citation>
    <scope>NUCLEOTIDE SEQUENCE [LARGE SCALE GENOMIC DNA]</scope>
    <source>
        <strain evidence="1 2">AM-OR11-056</strain>
    </source>
</reference>
<organism evidence="1 2">
    <name type="scientific">Rhizopogon vesiculosus</name>
    <dbReference type="NCBI Taxonomy" id="180088"/>
    <lineage>
        <taxon>Eukaryota</taxon>
        <taxon>Fungi</taxon>
        <taxon>Dikarya</taxon>
        <taxon>Basidiomycota</taxon>
        <taxon>Agaricomycotina</taxon>
        <taxon>Agaricomycetes</taxon>
        <taxon>Agaricomycetidae</taxon>
        <taxon>Boletales</taxon>
        <taxon>Suillineae</taxon>
        <taxon>Rhizopogonaceae</taxon>
        <taxon>Rhizopogon</taxon>
    </lineage>
</organism>